<dbReference type="Gene3D" id="3.40.190.290">
    <property type="match status" value="1"/>
</dbReference>
<keyword evidence="3" id="KW-0238">DNA-binding</keyword>
<comment type="caution">
    <text evidence="6">The sequence shown here is derived from an EMBL/GenBank/DDBJ whole genome shotgun (WGS) entry which is preliminary data.</text>
</comment>
<comment type="similarity">
    <text evidence="1">Belongs to the LysR transcriptional regulatory family.</text>
</comment>
<dbReference type="Gene3D" id="1.10.10.10">
    <property type="entry name" value="Winged helix-like DNA-binding domain superfamily/Winged helix DNA-binding domain"/>
    <property type="match status" value="1"/>
</dbReference>
<evidence type="ECO:0000313" key="6">
    <source>
        <dbReference type="EMBL" id="ONF42993.1"/>
    </source>
</evidence>
<dbReference type="InterPro" id="IPR005119">
    <property type="entry name" value="LysR_subst-bd"/>
</dbReference>
<dbReference type="InterPro" id="IPR036388">
    <property type="entry name" value="WH-like_DNA-bd_sf"/>
</dbReference>
<dbReference type="GO" id="GO:0003700">
    <property type="term" value="F:DNA-binding transcription factor activity"/>
    <property type="evidence" value="ECO:0007669"/>
    <property type="project" value="InterPro"/>
</dbReference>
<dbReference type="SUPFAM" id="SSF46785">
    <property type="entry name" value="Winged helix' DNA-binding domain"/>
    <property type="match status" value="1"/>
</dbReference>
<sequence length="301" mass="33561">MDWDYLRYLRALAIGGTLAKAGELLGVHQTTVLRRLDQMEDALGVRFFERNPNGLRLTPAGELAFREAERLAADLETLQRKLVGADTAPVGKVRIAAEDVMLAWLLAPVLAELVNAYPDIELEVLTDNDVSNLAHREPDLTLRPENRPQATWEGERIASLASAVYGSGGFCRRHRDMDLENAPDRQTWILPDETFSHLATGRWYRRHLRHAVSVIRCNSLQTMVSLARAGAGLAVLPCYIGERAGDLRRLSPPLEGESVDLWLHVNQDTQQMTRVRVVMEFLAGRLRELAVNPEPEAGSSG</sequence>
<dbReference type="EMBL" id="MSCW01000007">
    <property type="protein sequence ID" value="ONF42993.1"/>
    <property type="molecule type" value="Genomic_DNA"/>
</dbReference>
<keyword evidence="2" id="KW-0805">Transcription regulation</keyword>
<evidence type="ECO:0000256" key="3">
    <source>
        <dbReference type="ARBA" id="ARBA00023125"/>
    </source>
</evidence>
<reference evidence="6 7" key="1">
    <citation type="submission" date="2016-12" db="EMBL/GenBank/DDBJ databases">
        <title>Marinobacter lutaoensis whole genome sequencing.</title>
        <authorList>
            <person name="Verma A."/>
            <person name="Krishnamurthi S."/>
        </authorList>
    </citation>
    <scope>NUCLEOTIDE SEQUENCE [LARGE SCALE GENOMIC DNA]</scope>
    <source>
        <strain evidence="6 7">T5054</strain>
    </source>
</reference>
<dbReference type="InterPro" id="IPR036390">
    <property type="entry name" value="WH_DNA-bd_sf"/>
</dbReference>
<dbReference type="Pfam" id="PF00126">
    <property type="entry name" value="HTH_1"/>
    <property type="match status" value="1"/>
</dbReference>
<proteinExistence type="inferred from homology"/>
<evidence type="ECO:0000256" key="1">
    <source>
        <dbReference type="ARBA" id="ARBA00009437"/>
    </source>
</evidence>
<dbReference type="Proteomes" id="UP000189339">
    <property type="component" value="Unassembled WGS sequence"/>
</dbReference>
<protein>
    <submittedName>
        <fullName evidence="6">LysR family transcriptional regulator</fullName>
    </submittedName>
</protein>
<dbReference type="SUPFAM" id="SSF53850">
    <property type="entry name" value="Periplasmic binding protein-like II"/>
    <property type="match status" value="1"/>
</dbReference>
<dbReference type="PROSITE" id="PS50931">
    <property type="entry name" value="HTH_LYSR"/>
    <property type="match status" value="1"/>
</dbReference>
<dbReference type="GO" id="GO:0043565">
    <property type="term" value="F:sequence-specific DNA binding"/>
    <property type="evidence" value="ECO:0007669"/>
    <property type="project" value="TreeGrafter"/>
</dbReference>
<keyword evidence="4" id="KW-0804">Transcription</keyword>
<dbReference type="AlphaFoldDB" id="A0A1V2DQR4"/>
<dbReference type="InterPro" id="IPR000847">
    <property type="entry name" value="LysR_HTH_N"/>
</dbReference>
<accession>A0A1V2DQR4</accession>
<dbReference type="Pfam" id="PF03466">
    <property type="entry name" value="LysR_substrate"/>
    <property type="match status" value="1"/>
</dbReference>
<dbReference type="PANTHER" id="PTHR30537:SF3">
    <property type="entry name" value="TRANSCRIPTIONAL REGULATORY PROTEIN"/>
    <property type="match status" value="1"/>
</dbReference>
<organism evidence="6 7">
    <name type="scientific">Marinobacter lutaoensis</name>
    <dbReference type="NCBI Taxonomy" id="135739"/>
    <lineage>
        <taxon>Bacteria</taxon>
        <taxon>Pseudomonadati</taxon>
        <taxon>Pseudomonadota</taxon>
        <taxon>Gammaproteobacteria</taxon>
        <taxon>Pseudomonadales</taxon>
        <taxon>Marinobacteraceae</taxon>
        <taxon>Marinobacter</taxon>
    </lineage>
</organism>
<dbReference type="GO" id="GO:0006351">
    <property type="term" value="P:DNA-templated transcription"/>
    <property type="evidence" value="ECO:0007669"/>
    <property type="project" value="TreeGrafter"/>
</dbReference>
<dbReference type="STRING" id="135739.BTO32_09840"/>
<dbReference type="PANTHER" id="PTHR30537">
    <property type="entry name" value="HTH-TYPE TRANSCRIPTIONAL REGULATOR"/>
    <property type="match status" value="1"/>
</dbReference>
<evidence type="ECO:0000256" key="4">
    <source>
        <dbReference type="ARBA" id="ARBA00023163"/>
    </source>
</evidence>
<gene>
    <name evidence="6" type="ORF">BTO32_09840</name>
</gene>
<feature type="domain" description="HTH lysR-type" evidence="5">
    <location>
        <begin position="1"/>
        <end position="58"/>
    </location>
</feature>
<evidence type="ECO:0000259" key="5">
    <source>
        <dbReference type="PROSITE" id="PS50931"/>
    </source>
</evidence>
<dbReference type="InterPro" id="IPR058163">
    <property type="entry name" value="LysR-type_TF_proteobact-type"/>
</dbReference>
<dbReference type="RefSeq" id="WP_076724471.1">
    <property type="nucleotide sequence ID" value="NZ_MSCW01000007.1"/>
</dbReference>
<evidence type="ECO:0000313" key="7">
    <source>
        <dbReference type="Proteomes" id="UP000189339"/>
    </source>
</evidence>
<dbReference type="OrthoDB" id="570111at2"/>
<evidence type="ECO:0000256" key="2">
    <source>
        <dbReference type="ARBA" id="ARBA00023015"/>
    </source>
</evidence>
<name>A0A1V2DQR4_9GAMM</name>
<keyword evidence="7" id="KW-1185">Reference proteome</keyword>